<dbReference type="Pfam" id="PF13181">
    <property type="entry name" value="TPR_8"/>
    <property type="match status" value="1"/>
</dbReference>
<proteinExistence type="predicted"/>
<dbReference type="InterPro" id="IPR011990">
    <property type="entry name" value="TPR-like_helical_dom_sf"/>
</dbReference>
<dbReference type="FunCoup" id="A0A162NII1">
    <property type="interactions" value="33"/>
</dbReference>
<dbReference type="InterPro" id="IPR040201">
    <property type="entry name" value="Mrg3-like"/>
</dbReference>
<keyword evidence="1" id="KW-1133">Transmembrane helix</keyword>
<dbReference type="RefSeq" id="XP_018288034.1">
    <property type="nucleotide sequence ID" value="XM_018432227.1"/>
</dbReference>
<dbReference type="SMART" id="SM00028">
    <property type="entry name" value="TPR"/>
    <property type="match status" value="4"/>
</dbReference>
<evidence type="ECO:0000313" key="3">
    <source>
        <dbReference type="Proteomes" id="UP000077315"/>
    </source>
</evidence>
<dbReference type="OrthoDB" id="10050400at2759"/>
<dbReference type="InterPro" id="IPR019734">
    <property type="entry name" value="TPR_rpt"/>
</dbReference>
<dbReference type="EMBL" id="KV440990">
    <property type="protein sequence ID" value="OAD69994.1"/>
    <property type="molecule type" value="Genomic_DNA"/>
</dbReference>
<dbReference type="AlphaFoldDB" id="A0A162NII1"/>
<sequence>MATRLLRSISLIPKQSIISRAQVRAGSRLPIQSTHFVNFQKQTFATARPPSSTNGERTINIPRIPLLLIGIGFACLGVGLYEYFTSDIQKYPPPIRQALRKALYFSQDDRDTKLALQYFRQALELGIESPEMERDGAPLTGIMIQLGVLLETLGRLPEARQTLTLALRHLVGFENDRESVKDKRPDSDVFNVDLSSLPTQTQKKIVGIAQKLGDIAAKCRLDDEAEKWYTWSVEHLLRISSRPKSEYNDTEEVIFDKDHMPAWLTKAELGGALEALGTFYATHGNYVFAIQLYLQALNMAGLKTCHTSVLMNNLAEAYAAMGRFEEAKQWGQKGLDHAQNPNTRKLNDDGEECDATCGTLLYNMGMLFEQTGDKAKASQFYKHAGLHGRKFKLDECVQESDRALRRIEFEQRHPATFD</sequence>
<organism evidence="2 3">
    <name type="scientific">Phycomyces blakesleeanus (strain ATCC 8743b / DSM 1359 / FGSC 10004 / NBRC 33097 / NRRL 1555)</name>
    <dbReference type="NCBI Taxonomy" id="763407"/>
    <lineage>
        <taxon>Eukaryota</taxon>
        <taxon>Fungi</taxon>
        <taxon>Fungi incertae sedis</taxon>
        <taxon>Mucoromycota</taxon>
        <taxon>Mucoromycotina</taxon>
        <taxon>Mucoromycetes</taxon>
        <taxon>Mucorales</taxon>
        <taxon>Phycomycetaceae</taxon>
        <taxon>Phycomyces</taxon>
    </lineage>
</organism>
<evidence type="ECO:0000313" key="2">
    <source>
        <dbReference type="EMBL" id="OAD69994.1"/>
    </source>
</evidence>
<dbReference type="PANTHER" id="PTHR28142:SF1">
    <property type="entry name" value="MITOCHONDRIAL INNER MEMBRANE I-AAA PROTEASE SUPERCOMPLEX SUBUNIT MGR3-RELATED"/>
    <property type="match status" value="1"/>
</dbReference>
<keyword evidence="3" id="KW-1185">Reference proteome</keyword>
<dbReference type="Proteomes" id="UP000077315">
    <property type="component" value="Unassembled WGS sequence"/>
</dbReference>
<reference evidence="3" key="1">
    <citation type="submission" date="2015-06" db="EMBL/GenBank/DDBJ databases">
        <title>Expansion of signal transduction pathways in fungi by whole-genome duplication.</title>
        <authorList>
            <consortium name="DOE Joint Genome Institute"/>
            <person name="Corrochano L.M."/>
            <person name="Kuo A."/>
            <person name="Marcet-Houben M."/>
            <person name="Polaino S."/>
            <person name="Salamov A."/>
            <person name="Villalobos J.M."/>
            <person name="Alvarez M.I."/>
            <person name="Avalos J."/>
            <person name="Benito E.P."/>
            <person name="Benoit I."/>
            <person name="Burger G."/>
            <person name="Camino L.P."/>
            <person name="Canovas D."/>
            <person name="Cerda-Olmedo E."/>
            <person name="Cheng J.-F."/>
            <person name="Dominguez A."/>
            <person name="Elias M."/>
            <person name="Eslava A.P."/>
            <person name="Glaser F."/>
            <person name="Grimwood J."/>
            <person name="Gutierrez G."/>
            <person name="Heitman J."/>
            <person name="Henrissat B."/>
            <person name="Iturriaga E.A."/>
            <person name="Lang B.F."/>
            <person name="Lavin J.L."/>
            <person name="Lee S."/>
            <person name="Li W."/>
            <person name="Lindquist E."/>
            <person name="Lopez-Garcia S."/>
            <person name="Luque E.M."/>
            <person name="Marcos A.T."/>
            <person name="Martin J."/>
            <person name="McCluskey K."/>
            <person name="Medina H.R."/>
            <person name="Miralles-Duran A."/>
            <person name="Miyazaki A."/>
            <person name="Munoz-Torres E."/>
            <person name="Oguiza J.A."/>
            <person name="Ohm R."/>
            <person name="Olmedo M."/>
            <person name="Orejas M."/>
            <person name="Ortiz-Castellanos L."/>
            <person name="Pisabarro A.G."/>
            <person name="Rodriguez-Romero J."/>
            <person name="Ruiz-Herrera J."/>
            <person name="Ruiz-Vazquez R."/>
            <person name="Sanz C."/>
            <person name="Schackwitz W."/>
            <person name="Schmutz J."/>
            <person name="Shahriari M."/>
            <person name="Shelest E."/>
            <person name="Silva-Franco F."/>
            <person name="Soanes D."/>
            <person name="Syed K."/>
            <person name="Tagua V.G."/>
            <person name="Talbot N.J."/>
            <person name="Thon M."/>
            <person name="De vries R.P."/>
            <person name="Wiebenga A."/>
            <person name="Yadav J.S."/>
            <person name="Braun E.L."/>
            <person name="Baker S."/>
            <person name="Garre V."/>
            <person name="Horwitz B."/>
            <person name="Torres-Martinez S."/>
            <person name="Idnurm A."/>
            <person name="Herrera-Estrella A."/>
            <person name="Gabaldon T."/>
            <person name="Grigoriev I.V."/>
        </authorList>
    </citation>
    <scope>NUCLEOTIDE SEQUENCE [LARGE SCALE GENOMIC DNA]</scope>
    <source>
        <strain evidence="3">NRRL 1555(-)</strain>
    </source>
</reference>
<dbReference type="VEuPathDB" id="FungiDB:PHYBLDRAFT_149158"/>
<dbReference type="InParanoid" id="A0A162NII1"/>
<dbReference type="Pfam" id="PF13424">
    <property type="entry name" value="TPR_12"/>
    <property type="match status" value="1"/>
</dbReference>
<name>A0A162NII1_PHYB8</name>
<accession>A0A162NII1</accession>
<dbReference type="GeneID" id="28993133"/>
<dbReference type="SUPFAM" id="SSF48452">
    <property type="entry name" value="TPR-like"/>
    <property type="match status" value="1"/>
</dbReference>
<protein>
    <submittedName>
        <fullName evidence="2">Uncharacterized protein</fullName>
    </submittedName>
</protein>
<dbReference type="Gene3D" id="1.25.40.10">
    <property type="entry name" value="Tetratricopeptide repeat domain"/>
    <property type="match status" value="1"/>
</dbReference>
<keyword evidence="1" id="KW-0472">Membrane</keyword>
<feature type="transmembrane region" description="Helical" evidence="1">
    <location>
        <begin position="64"/>
        <end position="84"/>
    </location>
</feature>
<evidence type="ECO:0000256" key="1">
    <source>
        <dbReference type="SAM" id="Phobius"/>
    </source>
</evidence>
<dbReference type="STRING" id="763407.A0A162NII1"/>
<gene>
    <name evidence="2" type="ORF">PHYBLDRAFT_149158</name>
</gene>
<dbReference type="PANTHER" id="PTHR28142">
    <property type="entry name" value="MITOCHONDRIAL INNER MEMBRANE I-AAA PROTEASE SUPERCOMPLEX SUBUNIT MGR3-RELATED"/>
    <property type="match status" value="1"/>
</dbReference>
<keyword evidence="1" id="KW-0812">Transmembrane</keyword>